<dbReference type="AlphaFoldDB" id="A0A0E9S5X2"/>
<reference evidence="1" key="2">
    <citation type="journal article" date="2015" name="Fish Shellfish Immunol.">
        <title>Early steps in the European eel (Anguilla anguilla)-Vibrio vulnificus interaction in the gills: Role of the RtxA13 toxin.</title>
        <authorList>
            <person name="Callol A."/>
            <person name="Pajuelo D."/>
            <person name="Ebbesson L."/>
            <person name="Teles M."/>
            <person name="MacKenzie S."/>
            <person name="Amaro C."/>
        </authorList>
    </citation>
    <scope>NUCLEOTIDE SEQUENCE</scope>
</reference>
<name>A0A0E9S5X2_ANGAN</name>
<accession>A0A0E9S5X2</accession>
<sequence length="34" mass="3763">MIKMGHYKACKGPKGSLNFLILYIKALAISNSHN</sequence>
<protein>
    <submittedName>
        <fullName evidence="1">Uncharacterized protein</fullName>
    </submittedName>
</protein>
<dbReference type="EMBL" id="GBXM01071970">
    <property type="protein sequence ID" value="JAH36607.1"/>
    <property type="molecule type" value="Transcribed_RNA"/>
</dbReference>
<reference evidence="1" key="1">
    <citation type="submission" date="2014-11" db="EMBL/GenBank/DDBJ databases">
        <authorList>
            <person name="Amaro Gonzalez C."/>
        </authorList>
    </citation>
    <scope>NUCLEOTIDE SEQUENCE</scope>
</reference>
<evidence type="ECO:0000313" key="1">
    <source>
        <dbReference type="EMBL" id="JAH36607.1"/>
    </source>
</evidence>
<organism evidence="1">
    <name type="scientific">Anguilla anguilla</name>
    <name type="common">European freshwater eel</name>
    <name type="synonym">Muraena anguilla</name>
    <dbReference type="NCBI Taxonomy" id="7936"/>
    <lineage>
        <taxon>Eukaryota</taxon>
        <taxon>Metazoa</taxon>
        <taxon>Chordata</taxon>
        <taxon>Craniata</taxon>
        <taxon>Vertebrata</taxon>
        <taxon>Euteleostomi</taxon>
        <taxon>Actinopterygii</taxon>
        <taxon>Neopterygii</taxon>
        <taxon>Teleostei</taxon>
        <taxon>Anguilliformes</taxon>
        <taxon>Anguillidae</taxon>
        <taxon>Anguilla</taxon>
    </lineage>
</organism>
<proteinExistence type="predicted"/>